<reference evidence="1 2" key="1">
    <citation type="journal article" date="2015" name="Biotechnol. Biofuels">
        <title>Enhanced degradation of softwood versus hardwood by the white-rot fungus Pycnoporus coccineus.</title>
        <authorList>
            <person name="Couturier M."/>
            <person name="Navarro D."/>
            <person name="Chevret D."/>
            <person name="Henrissat B."/>
            <person name="Piumi F."/>
            <person name="Ruiz-Duenas F.J."/>
            <person name="Martinez A.T."/>
            <person name="Grigoriev I.V."/>
            <person name="Riley R."/>
            <person name="Lipzen A."/>
            <person name="Berrin J.G."/>
            <person name="Master E.R."/>
            <person name="Rosso M.N."/>
        </authorList>
    </citation>
    <scope>NUCLEOTIDE SEQUENCE [LARGE SCALE GENOMIC DNA]</scope>
    <source>
        <strain evidence="1 2">BRFM310</strain>
    </source>
</reference>
<organism evidence="1 2">
    <name type="scientific">Trametes coccinea (strain BRFM310)</name>
    <name type="common">Pycnoporus coccineus</name>
    <dbReference type="NCBI Taxonomy" id="1353009"/>
    <lineage>
        <taxon>Eukaryota</taxon>
        <taxon>Fungi</taxon>
        <taxon>Dikarya</taxon>
        <taxon>Basidiomycota</taxon>
        <taxon>Agaricomycotina</taxon>
        <taxon>Agaricomycetes</taxon>
        <taxon>Polyporales</taxon>
        <taxon>Polyporaceae</taxon>
        <taxon>Trametes</taxon>
    </lineage>
</organism>
<dbReference type="EMBL" id="KZ084095">
    <property type="protein sequence ID" value="OSD04747.1"/>
    <property type="molecule type" value="Genomic_DNA"/>
</dbReference>
<evidence type="ECO:0000313" key="2">
    <source>
        <dbReference type="Proteomes" id="UP000193067"/>
    </source>
</evidence>
<sequence>MMAGCLNSRFGQTITLAQNLAQTLKQIQSTILLAIVLDSSSHRSSCSHPSLARLSFCRFLFCGVIALHCTGRTSASMADPEDVLADSLETFYDYVPVALSSSGSTFTYSSPLLSDMITLTTPDTQAANWSLHATSIWRSSIYIADHLADLELDRHIGRARSQDRPLTLLELGAGAGLPSIMIAKTCKDVLVTASDYPDERLISTLSENVKRNEVSDRCRVVPYNWGSDPTQLLSQTSGGFDIVLAADTLWNLDLHAIFVDTLQRTLRPSPDARVYIVAGLHTGRYVINSFLRRMRDAKFVAESLVERSVSESSNDRTWSVEHADEEDEQERRRWVVWMIFKWADC</sequence>
<proteinExistence type="predicted"/>
<dbReference type="InterPro" id="IPR029063">
    <property type="entry name" value="SAM-dependent_MTases_sf"/>
</dbReference>
<keyword evidence="2" id="KW-1185">Reference proteome</keyword>
<protein>
    <submittedName>
        <fullName evidence="1">Uncharacterized protein</fullName>
    </submittedName>
</protein>
<dbReference type="SUPFAM" id="SSF53335">
    <property type="entry name" value="S-adenosyl-L-methionine-dependent methyltransferases"/>
    <property type="match status" value="1"/>
</dbReference>
<dbReference type="GO" id="GO:0008757">
    <property type="term" value="F:S-adenosylmethionine-dependent methyltransferase activity"/>
    <property type="evidence" value="ECO:0007669"/>
    <property type="project" value="UniProtKB-ARBA"/>
</dbReference>
<dbReference type="PANTHER" id="PTHR14614:SF104">
    <property type="entry name" value="N-METHYLTRANSFERASE, PUTATIVE (AFU_ORTHOLOGUE AFUA_1G17750)-RELATED"/>
    <property type="match status" value="1"/>
</dbReference>
<dbReference type="Pfam" id="PF10294">
    <property type="entry name" value="Methyltransf_16"/>
    <property type="match status" value="1"/>
</dbReference>
<dbReference type="Gene3D" id="3.40.50.150">
    <property type="entry name" value="Vaccinia Virus protein VP39"/>
    <property type="match status" value="1"/>
</dbReference>
<evidence type="ECO:0000313" key="1">
    <source>
        <dbReference type="EMBL" id="OSD04747.1"/>
    </source>
</evidence>
<dbReference type="Proteomes" id="UP000193067">
    <property type="component" value="Unassembled WGS sequence"/>
</dbReference>
<dbReference type="OrthoDB" id="407325at2759"/>
<accession>A0A1Y2IUI3</accession>
<dbReference type="InterPro" id="IPR019410">
    <property type="entry name" value="Methyltransf_16"/>
</dbReference>
<dbReference type="AlphaFoldDB" id="A0A1Y2IUI3"/>
<dbReference type="CDD" id="cd02440">
    <property type="entry name" value="AdoMet_MTases"/>
    <property type="match status" value="1"/>
</dbReference>
<dbReference type="GO" id="GO:0005737">
    <property type="term" value="C:cytoplasm"/>
    <property type="evidence" value="ECO:0007669"/>
    <property type="project" value="TreeGrafter"/>
</dbReference>
<gene>
    <name evidence="1" type="ORF">PYCCODRAFT_66475</name>
</gene>
<name>A0A1Y2IUI3_TRAC3</name>
<dbReference type="PANTHER" id="PTHR14614">
    <property type="entry name" value="HEPATOCELLULAR CARCINOMA-ASSOCIATED ANTIGEN"/>
    <property type="match status" value="1"/>
</dbReference>